<dbReference type="OrthoDB" id="544277at2759"/>
<dbReference type="GeneID" id="37016674"/>
<dbReference type="AlphaFoldDB" id="A0A316U5T2"/>
<gene>
    <name evidence="2" type="ORF">BCV69DRAFT_312527</name>
</gene>
<dbReference type="CDD" id="cd04301">
    <property type="entry name" value="NAT_SF"/>
    <property type="match status" value="1"/>
</dbReference>
<reference evidence="2 3" key="1">
    <citation type="journal article" date="2018" name="Mol. Biol. Evol.">
        <title>Broad Genomic Sampling Reveals a Smut Pathogenic Ancestry of the Fungal Clade Ustilaginomycotina.</title>
        <authorList>
            <person name="Kijpornyongpan T."/>
            <person name="Mondo S.J."/>
            <person name="Barry K."/>
            <person name="Sandor L."/>
            <person name="Lee J."/>
            <person name="Lipzen A."/>
            <person name="Pangilinan J."/>
            <person name="LaButti K."/>
            <person name="Hainaut M."/>
            <person name="Henrissat B."/>
            <person name="Grigoriev I.V."/>
            <person name="Spatafora J.W."/>
            <person name="Aime M.C."/>
        </authorList>
    </citation>
    <scope>NUCLEOTIDE SEQUENCE [LARGE SCALE GENOMIC DNA]</scope>
    <source>
        <strain evidence="2 3">MCA 4718</strain>
    </source>
</reference>
<proteinExistence type="predicted"/>
<evidence type="ECO:0000313" key="3">
    <source>
        <dbReference type="Proteomes" id="UP000245942"/>
    </source>
</evidence>
<dbReference type="InterPro" id="IPR052729">
    <property type="entry name" value="Acyl/Acetyltrans_Enzymes"/>
</dbReference>
<feature type="domain" description="N-acetyltransferase" evidence="1">
    <location>
        <begin position="13"/>
        <end position="174"/>
    </location>
</feature>
<evidence type="ECO:0000313" key="2">
    <source>
        <dbReference type="EMBL" id="PWN20572.1"/>
    </source>
</evidence>
<dbReference type="PANTHER" id="PTHR47237:SF2">
    <property type="entry name" value="BLL4206 PROTEIN"/>
    <property type="match status" value="1"/>
</dbReference>
<dbReference type="InterPro" id="IPR000182">
    <property type="entry name" value="GNAT_dom"/>
</dbReference>
<dbReference type="RefSeq" id="XP_025347732.1">
    <property type="nucleotide sequence ID" value="XM_025494940.1"/>
</dbReference>
<dbReference type="Proteomes" id="UP000245942">
    <property type="component" value="Unassembled WGS sequence"/>
</dbReference>
<protein>
    <recommendedName>
        <fullName evidence="1">N-acetyltransferase domain-containing protein</fullName>
    </recommendedName>
</protein>
<dbReference type="InterPro" id="IPR016181">
    <property type="entry name" value="Acyl_CoA_acyltransferase"/>
</dbReference>
<dbReference type="Pfam" id="PF18014">
    <property type="entry name" value="Acetyltransf_18"/>
    <property type="match status" value="1"/>
</dbReference>
<dbReference type="Gene3D" id="3.40.630.30">
    <property type="match status" value="1"/>
</dbReference>
<dbReference type="Pfam" id="PF13508">
    <property type="entry name" value="Acetyltransf_7"/>
    <property type="match status" value="1"/>
</dbReference>
<dbReference type="EMBL" id="KZ819327">
    <property type="protein sequence ID" value="PWN20572.1"/>
    <property type="molecule type" value="Genomic_DNA"/>
</dbReference>
<accession>A0A316U5T2</accession>
<dbReference type="PANTHER" id="PTHR47237">
    <property type="entry name" value="SLL0310 PROTEIN"/>
    <property type="match status" value="1"/>
</dbReference>
<dbReference type="SUPFAM" id="SSF55729">
    <property type="entry name" value="Acyl-CoA N-acyltransferases (Nat)"/>
    <property type="match status" value="1"/>
</dbReference>
<organism evidence="2 3">
    <name type="scientific">Pseudomicrostroma glucosiphilum</name>
    <dbReference type="NCBI Taxonomy" id="1684307"/>
    <lineage>
        <taxon>Eukaryota</taxon>
        <taxon>Fungi</taxon>
        <taxon>Dikarya</taxon>
        <taxon>Basidiomycota</taxon>
        <taxon>Ustilaginomycotina</taxon>
        <taxon>Exobasidiomycetes</taxon>
        <taxon>Microstromatales</taxon>
        <taxon>Microstromatales incertae sedis</taxon>
        <taxon>Pseudomicrostroma</taxon>
    </lineage>
</organism>
<dbReference type="PROSITE" id="PS51186">
    <property type="entry name" value="GNAT"/>
    <property type="match status" value="1"/>
</dbReference>
<evidence type="ECO:0000259" key="1">
    <source>
        <dbReference type="PROSITE" id="PS51186"/>
    </source>
</evidence>
<keyword evidence="3" id="KW-1185">Reference proteome</keyword>
<dbReference type="GO" id="GO:0016747">
    <property type="term" value="F:acyltransferase activity, transferring groups other than amino-acyl groups"/>
    <property type="evidence" value="ECO:0007669"/>
    <property type="project" value="InterPro"/>
</dbReference>
<sequence length="384" mass="41706">MATSSASADKNSFGLRRVTEGSRSDAEICLGLTESVGWHYTIDTWRQWVHHGCFLFSTTPEGQDSEDGKDGSDSTSSEKVVGISCTFPQGALATVGATITLPEYRGKGLATKLIRGLFDFARSQPTASGQPIRSLVLNGTESGRPVYRRLGFKEYGWILTVKGSPAPVADLATPESHLSSSPSLKLHMGGESLSNDVWEQFIQLEDEATELDRRSVCEMSVLSADQTSSQTSKTLLPGSRHAYIVDESTSRMTAFASTRKMRSQWIIAPIVASSPDQAVALLSALLTEVHANIQKAVSSGDTKVTLAQFDVDEAVDPQGTLQKYAENQWGLKVHRDLQLMEYLLDDAEREAGGAVGPAELFNRRLEKGEKKGPLQYAIADLSVM</sequence>
<name>A0A316U5T2_9BASI</name>
<dbReference type="InterPro" id="IPR041496">
    <property type="entry name" value="YitH/HolE_GNAT"/>
</dbReference>